<keyword evidence="6 7" id="KW-0472">Membrane</keyword>
<evidence type="ECO:0000313" key="10">
    <source>
        <dbReference type="EMBL" id="QSW98033.1"/>
    </source>
</evidence>
<accession>A0A8A2V839</accession>
<evidence type="ECO:0000256" key="4">
    <source>
        <dbReference type="ARBA" id="ARBA00022692"/>
    </source>
</evidence>
<dbReference type="InterPro" id="IPR050366">
    <property type="entry name" value="BP-dependent_transpt_permease"/>
</dbReference>
<dbReference type="Proteomes" id="UP000663203">
    <property type="component" value="Chromosome"/>
</dbReference>
<gene>
    <name evidence="10" type="ORF">J0X25_11485</name>
</gene>
<dbReference type="CDD" id="cd06261">
    <property type="entry name" value="TM_PBP2"/>
    <property type="match status" value="1"/>
</dbReference>
<reference evidence="10 11" key="1">
    <citation type="submission" date="2021-03" db="EMBL/GenBank/DDBJ databases">
        <title>Haloterrigena longa sp. nov. and Haloterrigena limicola sp. nov., extremely halophilic archaea isolated from a salt lake.</title>
        <authorList>
            <person name="Henglin C."/>
        </authorList>
    </citation>
    <scope>NUCLEOTIDE SEQUENCE [LARGE SCALE GENOMIC DNA]</scope>
    <source>
        <strain evidence="10 11">KZCA68</strain>
    </source>
</reference>
<evidence type="ECO:0000259" key="9">
    <source>
        <dbReference type="PROSITE" id="PS50928"/>
    </source>
</evidence>
<dbReference type="GeneID" id="63187936"/>
<dbReference type="PANTHER" id="PTHR43386">
    <property type="entry name" value="OLIGOPEPTIDE TRANSPORT SYSTEM PERMEASE PROTEIN APPC"/>
    <property type="match status" value="1"/>
</dbReference>
<comment type="similarity">
    <text evidence="7">Belongs to the binding-protein-dependent transport system permease family.</text>
</comment>
<evidence type="ECO:0000313" key="11">
    <source>
        <dbReference type="Proteomes" id="UP000663203"/>
    </source>
</evidence>
<keyword evidence="3" id="KW-1003">Cell membrane</keyword>
<feature type="transmembrane region" description="Helical" evidence="7">
    <location>
        <begin position="132"/>
        <end position="154"/>
    </location>
</feature>
<dbReference type="SUPFAM" id="SSF161098">
    <property type="entry name" value="MetI-like"/>
    <property type="match status" value="1"/>
</dbReference>
<evidence type="ECO:0000256" key="5">
    <source>
        <dbReference type="ARBA" id="ARBA00022989"/>
    </source>
</evidence>
<organism evidence="10 11">
    <name type="scientific">Haloterrigena alkaliphila</name>
    <dbReference type="NCBI Taxonomy" id="2816475"/>
    <lineage>
        <taxon>Archaea</taxon>
        <taxon>Methanobacteriati</taxon>
        <taxon>Methanobacteriota</taxon>
        <taxon>Stenosarchaea group</taxon>
        <taxon>Halobacteria</taxon>
        <taxon>Halobacteriales</taxon>
        <taxon>Natrialbaceae</taxon>
        <taxon>Haloterrigena</taxon>
    </lineage>
</organism>
<name>A0A8A2V839_9EURY</name>
<keyword evidence="11" id="KW-1185">Reference proteome</keyword>
<dbReference type="RefSeq" id="WP_207287651.1">
    <property type="nucleotide sequence ID" value="NZ_CP071462.1"/>
</dbReference>
<dbReference type="GO" id="GO:0005886">
    <property type="term" value="C:plasma membrane"/>
    <property type="evidence" value="ECO:0007669"/>
    <property type="project" value="UniProtKB-SubCell"/>
</dbReference>
<dbReference type="Gene3D" id="1.10.3720.10">
    <property type="entry name" value="MetI-like"/>
    <property type="match status" value="1"/>
</dbReference>
<feature type="transmembrane region" description="Helical" evidence="7">
    <location>
        <begin position="530"/>
        <end position="551"/>
    </location>
</feature>
<evidence type="ECO:0000256" key="8">
    <source>
        <dbReference type="SAM" id="MobiDB-lite"/>
    </source>
</evidence>
<dbReference type="AlphaFoldDB" id="A0A8A2V839"/>
<feature type="transmembrane region" description="Helical" evidence="7">
    <location>
        <begin position="86"/>
        <end position="111"/>
    </location>
</feature>
<evidence type="ECO:0000256" key="3">
    <source>
        <dbReference type="ARBA" id="ARBA00022475"/>
    </source>
</evidence>
<feature type="transmembrane region" description="Helical" evidence="7">
    <location>
        <begin position="354"/>
        <end position="379"/>
    </location>
</feature>
<keyword evidence="5 7" id="KW-1133">Transmembrane helix</keyword>
<dbReference type="InterPro" id="IPR035906">
    <property type="entry name" value="MetI-like_sf"/>
</dbReference>
<evidence type="ECO:0000256" key="7">
    <source>
        <dbReference type="RuleBase" id="RU363032"/>
    </source>
</evidence>
<feature type="transmembrane region" description="Helical" evidence="7">
    <location>
        <begin position="253"/>
        <end position="272"/>
    </location>
</feature>
<feature type="region of interest" description="Disordered" evidence="8">
    <location>
        <begin position="559"/>
        <end position="579"/>
    </location>
</feature>
<evidence type="ECO:0000256" key="1">
    <source>
        <dbReference type="ARBA" id="ARBA00004651"/>
    </source>
</evidence>
<comment type="subcellular location">
    <subcellularLocation>
        <location evidence="1 7">Cell membrane</location>
        <topology evidence="1 7">Multi-pass membrane protein</topology>
    </subcellularLocation>
</comment>
<feature type="transmembrane region" description="Helical" evidence="7">
    <location>
        <begin position="481"/>
        <end position="510"/>
    </location>
</feature>
<proteinExistence type="inferred from homology"/>
<dbReference type="GO" id="GO:0055085">
    <property type="term" value="P:transmembrane transport"/>
    <property type="evidence" value="ECO:0007669"/>
    <property type="project" value="InterPro"/>
</dbReference>
<feature type="transmembrane region" description="Helical" evidence="7">
    <location>
        <begin position="386"/>
        <end position="412"/>
    </location>
</feature>
<keyword evidence="2 7" id="KW-0813">Transport</keyword>
<dbReference type="PROSITE" id="PS50928">
    <property type="entry name" value="ABC_TM1"/>
    <property type="match status" value="1"/>
</dbReference>
<feature type="transmembrane region" description="Helical" evidence="7">
    <location>
        <begin position="418"/>
        <end position="440"/>
    </location>
</feature>
<dbReference type="EMBL" id="CP071462">
    <property type="protein sequence ID" value="QSW98033.1"/>
    <property type="molecule type" value="Genomic_DNA"/>
</dbReference>
<evidence type="ECO:0000256" key="2">
    <source>
        <dbReference type="ARBA" id="ARBA00022448"/>
    </source>
</evidence>
<protein>
    <submittedName>
        <fullName evidence="10">ABC transporter permease</fullName>
    </submittedName>
</protein>
<sequence>MSMNEFDDTTLRERIADNPRPALLWLGGVVALIALEFGRFAGGLLRLGEVSRFTIEGLAATPRWVAGAVGGGLASAGDAVSLVGSALAFLLTAFLLLLVAAAIVKSLFVPWSLADRLGVERGTGIDDLLERGLIALVLGLAVALVALTPVGGILEAAFGLFARGLEALSSIPTITSREVIPNQGHQTVDGGWEGTFLGLSPAWAWAVRVFVVFVYAFVWLGWFWKGYEIFREHYREADWTPRDDSVNRLRTHYWGLFGLFTVFAFVVLALWAPAVSPVTAEANIYSPYEHEIQYLGDGSVETTTHGEANMDSRSQGGDTNVGMMSYDQYDRFHPLGTNQDGKDLFTMLMYGAQVSLVIGLLATVLQAVAATVIALITAYYKGLTDLLTIIVSDSIMSLPRLLVVLLLSVLFMEANHPIAGIYDGGLLLALIFAATGWPFLWRAVRGPALQVAEQEWIDAAKSYGQTPAATMRKHMSPYIAGYMLIYASLSLGGVIIGVAALSFLGFGVQAPTPEWGRIVYEGRPYVSTSSWHIATFPGLMVVLLVTGFNALGDGIRDAIDPQSEGGDEGASAAATGGGG</sequence>
<keyword evidence="4 7" id="KW-0812">Transmembrane</keyword>
<evidence type="ECO:0000256" key="6">
    <source>
        <dbReference type="ARBA" id="ARBA00023136"/>
    </source>
</evidence>
<feature type="transmembrane region" description="Helical" evidence="7">
    <location>
        <begin position="202"/>
        <end position="224"/>
    </location>
</feature>
<feature type="compositionally biased region" description="Low complexity" evidence="8">
    <location>
        <begin position="569"/>
        <end position="579"/>
    </location>
</feature>
<feature type="transmembrane region" description="Helical" evidence="7">
    <location>
        <begin position="21"/>
        <end position="41"/>
    </location>
</feature>
<dbReference type="KEGG" id="hakz:J0X25_11485"/>
<feature type="domain" description="ABC transmembrane type-1" evidence="9">
    <location>
        <begin position="352"/>
        <end position="552"/>
    </location>
</feature>
<dbReference type="PANTHER" id="PTHR43386:SF1">
    <property type="entry name" value="D,D-DIPEPTIDE TRANSPORT SYSTEM PERMEASE PROTEIN DDPC-RELATED"/>
    <property type="match status" value="1"/>
</dbReference>
<dbReference type="Pfam" id="PF00528">
    <property type="entry name" value="BPD_transp_1"/>
    <property type="match status" value="1"/>
</dbReference>
<dbReference type="InterPro" id="IPR000515">
    <property type="entry name" value="MetI-like"/>
</dbReference>